<reference evidence="1" key="1">
    <citation type="journal article" date="2022" name="Front. Genet.">
        <title>Chromosome-Scale Assembly of the Dendrobium nobile Genome Provides Insights Into the Molecular Mechanism of the Biosynthesis of the Medicinal Active Ingredient of Dendrobium.</title>
        <authorList>
            <person name="Xu Q."/>
            <person name="Niu S.-C."/>
            <person name="Li K.-L."/>
            <person name="Zheng P.-J."/>
            <person name="Zhang X.-J."/>
            <person name="Jia Y."/>
            <person name="Liu Y."/>
            <person name="Niu Y.-X."/>
            <person name="Yu L.-H."/>
            <person name="Chen D.-F."/>
            <person name="Zhang G.-Q."/>
        </authorList>
    </citation>
    <scope>NUCLEOTIDE SEQUENCE</scope>
    <source>
        <tissue evidence="1">Leaf</tissue>
    </source>
</reference>
<protein>
    <recommendedName>
        <fullName evidence="3">Reverse transcriptase</fullName>
    </recommendedName>
</protein>
<dbReference type="Proteomes" id="UP000829196">
    <property type="component" value="Unassembled WGS sequence"/>
</dbReference>
<evidence type="ECO:0000313" key="1">
    <source>
        <dbReference type="EMBL" id="KAI0519695.1"/>
    </source>
</evidence>
<keyword evidence="2" id="KW-1185">Reference proteome</keyword>
<organism evidence="1 2">
    <name type="scientific">Dendrobium nobile</name>
    <name type="common">Orchid</name>
    <dbReference type="NCBI Taxonomy" id="94219"/>
    <lineage>
        <taxon>Eukaryota</taxon>
        <taxon>Viridiplantae</taxon>
        <taxon>Streptophyta</taxon>
        <taxon>Embryophyta</taxon>
        <taxon>Tracheophyta</taxon>
        <taxon>Spermatophyta</taxon>
        <taxon>Magnoliopsida</taxon>
        <taxon>Liliopsida</taxon>
        <taxon>Asparagales</taxon>
        <taxon>Orchidaceae</taxon>
        <taxon>Epidendroideae</taxon>
        <taxon>Malaxideae</taxon>
        <taxon>Dendrobiinae</taxon>
        <taxon>Dendrobium</taxon>
    </lineage>
</organism>
<dbReference type="EMBL" id="JAGYWB010000006">
    <property type="protein sequence ID" value="KAI0519695.1"/>
    <property type="molecule type" value="Genomic_DNA"/>
</dbReference>
<comment type="caution">
    <text evidence="1">The sequence shown here is derived from an EMBL/GenBank/DDBJ whole genome shotgun (WGS) entry which is preliminary data.</text>
</comment>
<accession>A0A8T3BR56</accession>
<evidence type="ECO:0008006" key="3">
    <source>
        <dbReference type="Google" id="ProtNLM"/>
    </source>
</evidence>
<dbReference type="OrthoDB" id="1434617at2759"/>
<dbReference type="SMR" id="A0A8T3BR56"/>
<dbReference type="PANTHER" id="PTHR33116">
    <property type="entry name" value="REVERSE TRANSCRIPTASE ZINC-BINDING DOMAIN-CONTAINING PROTEIN-RELATED-RELATED"/>
    <property type="match status" value="1"/>
</dbReference>
<gene>
    <name evidence="1" type="ORF">KFK09_007152</name>
</gene>
<sequence length="97" mass="10978">MFMNASFNSINRLLDFLHNFEIVSGLSLNKHKCFFIASNKVSNARIVVINALTSFVQGQLTIKYLGIPLFKGGKKSFLFDDLITSVKNKLLSWDSNF</sequence>
<dbReference type="PANTHER" id="PTHR33116:SF80">
    <property type="entry name" value="REVERSE TRANSCRIPTASE ZINC-BINDING DOMAIN-CONTAINING PROTEIN"/>
    <property type="match status" value="1"/>
</dbReference>
<evidence type="ECO:0000313" key="2">
    <source>
        <dbReference type="Proteomes" id="UP000829196"/>
    </source>
</evidence>
<dbReference type="AlphaFoldDB" id="A0A8T3BR56"/>
<proteinExistence type="predicted"/>
<name>A0A8T3BR56_DENNO</name>